<sequence>MLFMKHTTFLQLEFTFSILGNDYHSHTSRGPIVLTMLHLIFCLFG</sequence>
<organism evidence="1">
    <name type="scientific">Lotus japonicus</name>
    <name type="common">Lotus corniculatus var. japonicus</name>
    <dbReference type="NCBI Taxonomy" id="34305"/>
    <lineage>
        <taxon>Eukaryota</taxon>
        <taxon>Viridiplantae</taxon>
        <taxon>Streptophyta</taxon>
        <taxon>Embryophyta</taxon>
        <taxon>Tracheophyta</taxon>
        <taxon>Spermatophyta</taxon>
        <taxon>Magnoliopsida</taxon>
        <taxon>eudicotyledons</taxon>
        <taxon>Gunneridae</taxon>
        <taxon>Pentapetalae</taxon>
        <taxon>rosids</taxon>
        <taxon>fabids</taxon>
        <taxon>Fabales</taxon>
        <taxon>Fabaceae</taxon>
        <taxon>Papilionoideae</taxon>
        <taxon>50 kb inversion clade</taxon>
        <taxon>NPAAA clade</taxon>
        <taxon>Hologalegina</taxon>
        <taxon>robinioid clade</taxon>
        <taxon>Loteae</taxon>
        <taxon>Lotus</taxon>
    </lineage>
</organism>
<dbReference type="EMBL" id="BT142026">
    <property type="protein sequence ID" value="AFK41820.1"/>
    <property type="molecule type" value="mRNA"/>
</dbReference>
<evidence type="ECO:0000313" key="1">
    <source>
        <dbReference type="EMBL" id="AFK41820.1"/>
    </source>
</evidence>
<accession>I3SNH8</accession>
<reference evidence="1" key="1">
    <citation type="submission" date="2012-05" db="EMBL/GenBank/DDBJ databases">
        <authorList>
            <person name="Krishnakumar V."/>
            <person name="Cheung F."/>
            <person name="Xiao Y."/>
            <person name="Chan A."/>
            <person name="Moskal W.A."/>
            <person name="Town C.D."/>
        </authorList>
    </citation>
    <scope>NUCLEOTIDE SEQUENCE</scope>
</reference>
<name>I3SNH8_LOTJA</name>
<proteinExistence type="evidence at transcript level"/>
<protein>
    <submittedName>
        <fullName evidence="1">Uncharacterized protein</fullName>
    </submittedName>
</protein>
<dbReference type="AlphaFoldDB" id="I3SNH8"/>